<dbReference type="SMART" id="SM00220">
    <property type="entry name" value="S_TKc"/>
    <property type="match status" value="1"/>
</dbReference>
<comment type="similarity">
    <text evidence="4">Belongs to the protein kinase superfamily.</text>
</comment>
<keyword evidence="2 3" id="KW-0067">ATP-binding</keyword>
<evidence type="ECO:0000313" key="7">
    <source>
        <dbReference type="Proteomes" id="UP001431783"/>
    </source>
</evidence>
<dbReference type="GO" id="GO:0005634">
    <property type="term" value="C:nucleus"/>
    <property type="evidence" value="ECO:0007669"/>
    <property type="project" value="TreeGrafter"/>
</dbReference>
<comment type="caution">
    <text evidence="6">The sequence shown here is derived from an EMBL/GenBank/DDBJ whole genome shotgun (WGS) entry which is preliminary data.</text>
</comment>
<dbReference type="Gene3D" id="3.30.200.20">
    <property type="entry name" value="Phosphorylase Kinase, domain 1"/>
    <property type="match status" value="1"/>
</dbReference>
<evidence type="ECO:0000256" key="1">
    <source>
        <dbReference type="ARBA" id="ARBA00022741"/>
    </source>
</evidence>
<evidence type="ECO:0000256" key="2">
    <source>
        <dbReference type="ARBA" id="ARBA00022840"/>
    </source>
</evidence>
<dbReference type="PANTHER" id="PTHR44167:SF25">
    <property type="entry name" value="PROTEIN KINASE DOMAIN CONTAINING PROTEIN"/>
    <property type="match status" value="1"/>
</dbReference>
<dbReference type="GO" id="GO:0004674">
    <property type="term" value="F:protein serine/threonine kinase activity"/>
    <property type="evidence" value="ECO:0007669"/>
    <property type="project" value="UniProtKB-KW"/>
</dbReference>
<keyword evidence="4" id="KW-0808">Transferase</keyword>
<dbReference type="InterPro" id="IPR008271">
    <property type="entry name" value="Ser/Thr_kinase_AS"/>
</dbReference>
<proteinExistence type="inferred from homology"/>
<dbReference type="GO" id="GO:0044773">
    <property type="term" value="P:mitotic DNA damage checkpoint signaling"/>
    <property type="evidence" value="ECO:0007669"/>
    <property type="project" value="TreeGrafter"/>
</dbReference>
<dbReference type="Proteomes" id="UP001431783">
    <property type="component" value="Unassembled WGS sequence"/>
</dbReference>
<dbReference type="SUPFAM" id="SSF56112">
    <property type="entry name" value="Protein kinase-like (PK-like)"/>
    <property type="match status" value="1"/>
</dbReference>
<feature type="binding site" evidence="3">
    <location>
        <position position="42"/>
    </location>
    <ligand>
        <name>ATP</name>
        <dbReference type="ChEBI" id="CHEBI:30616"/>
    </ligand>
</feature>
<dbReference type="InterPro" id="IPR000719">
    <property type="entry name" value="Prot_kinase_dom"/>
</dbReference>
<evidence type="ECO:0000259" key="5">
    <source>
        <dbReference type="PROSITE" id="PS50011"/>
    </source>
</evidence>
<feature type="domain" description="Protein kinase" evidence="5">
    <location>
        <begin position="13"/>
        <end position="273"/>
    </location>
</feature>
<evidence type="ECO:0000256" key="4">
    <source>
        <dbReference type="RuleBase" id="RU000304"/>
    </source>
</evidence>
<keyword evidence="4" id="KW-0723">Serine/threonine-protein kinase</keyword>
<dbReference type="Pfam" id="PF00069">
    <property type="entry name" value="Pkinase"/>
    <property type="match status" value="1"/>
</dbReference>
<keyword evidence="1 3" id="KW-0547">Nucleotide-binding</keyword>
<dbReference type="PROSITE" id="PS50011">
    <property type="entry name" value="PROTEIN_KINASE_DOM"/>
    <property type="match status" value="1"/>
</dbReference>
<dbReference type="PROSITE" id="PS00108">
    <property type="entry name" value="PROTEIN_KINASE_ST"/>
    <property type="match status" value="1"/>
</dbReference>
<dbReference type="AlphaFoldDB" id="A0AAW1VAE2"/>
<dbReference type="EMBL" id="JARQZJ010000125">
    <property type="protein sequence ID" value="KAK9890398.1"/>
    <property type="molecule type" value="Genomic_DNA"/>
</dbReference>
<dbReference type="GO" id="GO:0005524">
    <property type="term" value="F:ATP binding"/>
    <property type="evidence" value="ECO:0007669"/>
    <property type="project" value="UniProtKB-UniRule"/>
</dbReference>
<dbReference type="SUPFAM" id="SSF116846">
    <property type="entry name" value="MIT domain"/>
    <property type="match status" value="1"/>
</dbReference>
<dbReference type="InterPro" id="IPR017441">
    <property type="entry name" value="Protein_kinase_ATP_BS"/>
</dbReference>
<name>A0AAW1VAE2_9CUCU</name>
<reference evidence="6 7" key="1">
    <citation type="submission" date="2023-03" db="EMBL/GenBank/DDBJ databases">
        <title>Genome insight into feeding habits of ladybird beetles.</title>
        <authorList>
            <person name="Li H.-S."/>
            <person name="Huang Y.-H."/>
            <person name="Pang H."/>
        </authorList>
    </citation>
    <scope>NUCLEOTIDE SEQUENCE [LARGE SCALE GENOMIC DNA]</scope>
    <source>
        <strain evidence="6">SYSU_2023b</strain>
        <tissue evidence="6">Whole body</tissue>
    </source>
</reference>
<evidence type="ECO:0000313" key="6">
    <source>
        <dbReference type="EMBL" id="KAK9890398.1"/>
    </source>
</evidence>
<accession>A0AAW1VAE2</accession>
<dbReference type="InterPro" id="IPR036181">
    <property type="entry name" value="MIT_dom_sf"/>
</dbReference>
<gene>
    <name evidence="6" type="ORF">WA026_010490</name>
</gene>
<keyword evidence="7" id="KW-1185">Reference proteome</keyword>
<protein>
    <recommendedName>
        <fullName evidence="5">Protein kinase domain-containing protein</fullName>
    </recommendedName>
</protein>
<keyword evidence="4" id="KW-0418">Kinase</keyword>
<dbReference type="InterPro" id="IPR011009">
    <property type="entry name" value="Kinase-like_dom_sf"/>
</dbReference>
<dbReference type="Gene3D" id="1.10.510.10">
    <property type="entry name" value="Transferase(Phosphotransferase) domain 1"/>
    <property type="match status" value="1"/>
</dbReference>
<dbReference type="PROSITE" id="PS00107">
    <property type="entry name" value="PROTEIN_KINASE_ATP"/>
    <property type="match status" value="1"/>
</dbReference>
<dbReference type="Gene3D" id="1.20.58.80">
    <property type="entry name" value="Phosphotransferase system, lactose/cellobiose-type IIA subunit"/>
    <property type="match status" value="1"/>
</dbReference>
<organism evidence="6 7">
    <name type="scientific">Henosepilachna vigintioctopunctata</name>
    <dbReference type="NCBI Taxonomy" id="420089"/>
    <lineage>
        <taxon>Eukaryota</taxon>
        <taxon>Metazoa</taxon>
        <taxon>Ecdysozoa</taxon>
        <taxon>Arthropoda</taxon>
        <taxon>Hexapoda</taxon>
        <taxon>Insecta</taxon>
        <taxon>Pterygota</taxon>
        <taxon>Neoptera</taxon>
        <taxon>Endopterygota</taxon>
        <taxon>Coleoptera</taxon>
        <taxon>Polyphaga</taxon>
        <taxon>Cucujiformia</taxon>
        <taxon>Coccinelloidea</taxon>
        <taxon>Coccinellidae</taxon>
        <taxon>Epilachninae</taxon>
        <taxon>Epilachnini</taxon>
        <taxon>Henosepilachna</taxon>
    </lineage>
</organism>
<dbReference type="GO" id="GO:0005737">
    <property type="term" value="C:cytoplasm"/>
    <property type="evidence" value="ECO:0007669"/>
    <property type="project" value="TreeGrafter"/>
</dbReference>
<evidence type="ECO:0000256" key="3">
    <source>
        <dbReference type="PROSITE-ProRule" id="PRU10141"/>
    </source>
</evidence>
<dbReference type="PANTHER" id="PTHR44167">
    <property type="entry name" value="OVARIAN-SPECIFIC SERINE/THREONINE-PROTEIN KINASE LOK-RELATED"/>
    <property type="match status" value="1"/>
</dbReference>
<sequence length="448" mass="51774">MRPIVNIKSKTFNITDKLIGAGSFSLVKVAYKKGDKTPIALKICHCNSETEWLQSLNEICLLKKLLHRNIVQMNNFEVTRFHVLIGLNKGEATLTQFIRKRSQEELRIYVIPIMSQIINALNFIHGFHIVHGDIKTNNILYIFHQDQLLIQIMDFGLSHVVGKADDEISSNDAGGTKAYLAPERLFHLSYDETVDLFSAGIIFFELLFKNHPYYKEGHNYVNYMKNKPDPKFPHGYKSQVPKEWLSVLCSMLSYNPNNRNEVRNNDLLKTTYPEDTVQADNQVIAIQNIYEAESAEQNKKYADAALLFLQASINIEIACHETENKDLILELNQRIAFLKKKVPALIHLFKHSYSDHDSSEPTIHDEYYDYLMEASASSPNVKQYLEIGYLGELYYRECKKDIAFKQFMDALQYLNRVMPSEPAGDRKTIIGRKMLQWTYMAEHLKSNT</sequence>